<evidence type="ECO:0000259" key="1">
    <source>
        <dbReference type="Pfam" id="PF22262"/>
    </source>
</evidence>
<dbReference type="OrthoDB" id="6586924at2"/>
<dbReference type="InterPro" id="IPR053802">
    <property type="entry name" value="DUF6950"/>
</dbReference>
<accession>A0A506U6N1</accession>
<organism evidence="2 3">
    <name type="scientific">Martelella alba</name>
    <dbReference type="NCBI Taxonomy" id="2590451"/>
    <lineage>
        <taxon>Bacteria</taxon>
        <taxon>Pseudomonadati</taxon>
        <taxon>Pseudomonadota</taxon>
        <taxon>Alphaproteobacteria</taxon>
        <taxon>Hyphomicrobiales</taxon>
        <taxon>Aurantimonadaceae</taxon>
        <taxon>Martelella</taxon>
    </lineage>
</organism>
<evidence type="ECO:0000313" key="2">
    <source>
        <dbReference type="EMBL" id="TPW28615.1"/>
    </source>
</evidence>
<proteinExistence type="predicted"/>
<dbReference type="Proteomes" id="UP000318801">
    <property type="component" value="Unassembled WGS sequence"/>
</dbReference>
<keyword evidence="3" id="KW-1185">Reference proteome</keyword>
<dbReference type="RefSeq" id="WP_141150333.1">
    <property type="nucleotide sequence ID" value="NZ_VHLG01000012.1"/>
</dbReference>
<dbReference type="EMBL" id="VHLG01000012">
    <property type="protein sequence ID" value="TPW28615.1"/>
    <property type="molecule type" value="Genomic_DNA"/>
</dbReference>
<name>A0A506U6N1_9HYPH</name>
<gene>
    <name evidence="2" type="ORF">FJU08_17585</name>
</gene>
<comment type="caution">
    <text evidence="2">The sequence shown here is derived from an EMBL/GenBank/DDBJ whole genome shotgun (WGS) entry which is preliminary data.</text>
</comment>
<feature type="domain" description="DUF6950" evidence="1">
    <location>
        <begin position="5"/>
        <end position="140"/>
    </location>
</feature>
<reference evidence="2 3" key="1">
    <citation type="submission" date="2019-06" db="EMBL/GenBank/DDBJ databases">
        <authorList>
            <person name="Li M."/>
        </authorList>
    </citation>
    <scope>NUCLEOTIDE SEQUENCE [LARGE SCALE GENOMIC DNA]</scope>
    <source>
        <strain evidence="2 3">BGMRC2036</strain>
    </source>
</reference>
<dbReference type="AlphaFoldDB" id="A0A506U6N1"/>
<sequence>MTDLKRLDSWRARFDAACDAMRSEPFTWGENDCAVGLVGNLTLALTGDDLAAPWRGRYTTAAGALRVLRHDGFSDLAALAASILPECHIARARIGDIAAIPSEDGFGFALGVVNGERIFVLTDAGFGTVDLMTAKRAFRVG</sequence>
<protein>
    <recommendedName>
        <fullName evidence="1">DUF6950 domain-containing protein</fullName>
    </recommendedName>
</protein>
<dbReference type="Pfam" id="PF22262">
    <property type="entry name" value="DUF6950"/>
    <property type="match status" value="1"/>
</dbReference>
<evidence type="ECO:0000313" key="3">
    <source>
        <dbReference type="Proteomes" id="UP000318801"/>
    </source>
</evidence>